<dbReference type="GeneID" id="8507606"/>
<reference evidence="3" key="1">
    <citation type="journal article" date="2015" name="PLoS Genet.">
        <title>The dynamic genome and transcriptome of the human fungal pathogen Blastomyces and close relative Emmonsia.</title>
        <authorList>
            <person name="Munoz J.F."/>
            <person name="Gauthier G.M."/>
            <person name="Desjardins C.A."/>
            <person name="Gallo J.E."/>
            <person name="Holder J."/>
            <person name="Sullivan T.D."/>
            <person name="Marty A.J."/>
            <person name="Carmen J.C."/>
            <person name="Chen Z."/>
            <person name="Ding L."/>
            <person name="Gujja S."/>
            <person name="Magrini V."/>
            <person name="Misas E."/>
            <person name="Mitreva M."/>
            <person name="Priest M."/>
            <person name="Saif S."/>
            <person name="Whiston E.A."/>
            <person name="Young S."/>
            <person name="Zeng Q."/>
            <person name="Goldman W.E."/>
            <person name="Mardis E.R."/>
            <person name="Taylor J.W."/>
            <person name="McEwen J.G."/>
            <person name="Clay O.K."/>
            <person name="Klein B.S."/>
            <person name="Cuomo C.A."/>
        </authorList>
    </citation>
    <scope>NUCLEOTIDE SEQUENCE [LARGE SCALE GENOMIC DNA]</scope>
    <source>
        <strain evidence="3">SLH14081</strain>
    </source>
</reference>
<evidence type="ECO:0000313" key="2">
    <source>
        <dbReference type="EMBL" id="OAT04372.1"/>
    </source>
</evidence>
<dbReference type="VEuPathDB" id="FungiDB:BDBG_00941"/>
<dbReference type="KEGG" id="bgh:BDBG_00941"/>
<sequence length="80" mass="9800">MARWPIQGGYVREGTEIGTDWWEERMGLEEEGGRCREKRDLEMKLEFGDGEMARWQDGEREMEKWRDEEMRRRGDVEMER</sequence>
<organism evidence="2 3">
    <name type="scientific">Blastomyces gilchristii (strain SLH14081)</name>
    <name type="common">Blastomyces dermatitidis</name>
    <dbReference type="NCBI Taxonomy" id="559298"/>
    <lineage>
        <taxon>Eukaryota</taxon>
        <taxon>Fungi</taxon>
        <taxon>Dikarya</taxon>
        <taxon>Ascomycota</taxon>
        <taxon>Pezizomycotina</taxon>
        <taxon>Eurotiomycetes</taxon>
        <taxon>Eurotiomycetidae</taxon>
        <taxon>Onygenales</taxon>
        <taxon>Ajellomycetaceae</taxon>
        <taxon>Blastomyces</taxon>
    </lineage>
</organism>
<evidence type="ECO:0000313" key="3">
    <source>
        <dbReference type="Proteomes" id="UP000002038"/>
    </source>
</evidence>
<keyword evidence="3" id="KW-1185">Reference proteome</keyword>
<feature type="region of interest" description="Disordered" evidence="1">
    <location>
        <begin position="56"/>
        <end position="80"/>
    </location>
</feature>
<dbReference type="RefSeq" id="XP_031576143.1">
    <property type="nucleotide sequence ID" value="XM_031720120.1"/>
</dbReference>
<protein>
    <submittedName>
        <fullName evidence="2">Uncharacterized protein</fullName>
    </submittedName>
</protein>
<evidence type="ECO:0000256" key="1">
    <source>
        <dbReference type="SAM" id="MobiDB-lite"/>
    </source>
</evidence>
<dbReference type="EMBL" id="GG657449">
    <property type="protein sequence ID" value="OAT04372.1"/>
    <property type="molecule type" value="Genomic_DNA"/>
</dbReference>
<dbReference type="Proteomes" id="UP000002038">
    <property type="component" value="Unassembled WGS sequence"/>
</dbReference>
<dbReference type="AlphaFoldDB" id="A0A179UCX7"/>
<gene>
    <name evidence="2" type="ORF">BDBG_00941</name>
</gene>
<accession>A0A179UCX7</accession>
<dbReference type="OrthoDB" id="431169at2759"/>
<proteinExistence type="predicted"/>
<name>A0A179UCX7_BLAGS</name>